<organism evidence="2 3">
    <name type="scientific">Fusarium fujikuroi</name>
    <name type="common">Bakanae and foot rot disease fungus</name>
    <name type="synonym">Gibberella fujikuroi</name>
    <dbReference type="NCBI Taxonomy" id="5127"/>
    <lineage>
        <taxon>Eukaryota</taxon>
        <taxon>Fungi</taxon>
        <taxon>Dikarya</taxon>
        <taxon>Ascomycota</taxon>
        <taxon>Pezizomycotina</taxon>
        <taxon>Sordariomycetes</taxon>
        <taxon>Hypocreomycetidae</taxon>
        <taxon>Hypocreales</taxon>
        <taxon>Nectriaceae</taxon>
        <taxon>Fusarium</taxon>
        <taxon>Fusarium fujikuroi species complex</taxon>
    </lineage>
</organism>
<feature type="region of interest" description="Disordered" evidence="1">
    <location>
        <begin position="358"/>
        <end position="402"/>
    </location>
</feature>
<proteinExistence type="predicted"/>
<reference evidence="2" key="1">
    <citation type="submission" date="2019-05" db="EMBL/GenBank/DDBJ databases">
        <authorList>
            <person name="Piombo E."/>
        </authorList>
    </citation>
    <scope>NUCLEOTIDE SEQUENCE</scope>
    <source>
        <strain evidence="2">C2S</strain>
    </source>
</reference>
<evidence type="ECO:0000256" key="1">
    <source>
        <dbReference type="SAM" id="MobiDB-lite"/>
    </source>
</evidence>
<gene>
    <name evidence="2" type="ORF">C2S_6975</name>
</gene>
<protein>
    <submittedName>
        <fullName evidence="2">Uncharacterized protein</fullName>
    </submittedName>
</protein>
<sequence>MFGTSFSASAAPAPVQDQAEPSRHQQPKPLQNRGSFPVFSGVVQRVKNTIEWTAEWSQGQSDLWAKTFGGKNKVVTSTENETMAKTLKNQTGLDFDEVDPFFGSYPSSRSVEHQARRVKGFCGDTTQLLTGTLLSDLENAQSTQRKGPRVWVSDREWYPEDSDVALSDRKSYGRVLDDKDFQMVLSKTRFSKNGDHEIGPPRRIYIDKPDKNSILVILKTTPPSQVAGFRELLANYITDAPTPVMSSREIFWWGSMCFLFSFNLPFFAMSTQTEKDNRMLWYGKQPLRRRHDLSFLNLKDHNRYQPGSAETSFGISEKKYFLVEGVCSIVVTGRSDRYWTAACLDDDLCDEEDEPRLSIEVEEEEEEQDGEEEEEEEEIEEEHDESRLSIEHEDDLELEPEEDPITLKVYNKTQSPRAYALAALATSLIKIADYHKDIQHQFGTSLNHHTPNSWYGTPKNTSSQPMKDWRKRYPEVLEYIGNPNGARILALIIAVPATQVNGSRNLMAGYFATPPVLNIEPFHGPSSKFDLVTFGRTIWTDVMDSTMETVPQKPNSRKSRGFPGFEYLERFTAATFELVVTAASDWADKYEWGKRFGHRVRIRVSEENKPYIDVFRESYEDEEDEETNEIVAFMLRCPNSPRREDRLTQISEFCEGADFVIVNFIPDDPNNLRLKDAQEPRAWILDCHLNPQIPVPSNLLHDRLLTNRELHEALEQERFRKDSEQEIIGNTRRIYISNPNGVSILSLLRRTPASQVEGLSKLFANYLSLSPVPELNLREADWWGPGFVIECNLPYLAISTQDRSDTRTLSKNKNLRARDDIEFLNLKSSITPRDQQQRLCVPDSAVLHVAVFSLMITGRSEQHSTTVCLDDEFFDQEPRLMSDEEVLSLAGREDPITLQVEFKRARSPRAYLLVALEGQLERIVDCHANAQDCLKNSIELYNTIPKDQSSVMDQWMRRFPLILNNLVHFNSRLGKKVNHFLTDDVMVGSDGIPHGPLWQGLEAEVGAIKPLRAIKRHCSQLRDINTGLEHLREAFEDVRRKRKNDYATEQQTRDRTIEQVTVAAFGLAIMNLIAQVYTGKPDKDDSSSWPAYIALVVIFNVICISGIL</sequence>
<dbReference type="EMBL" id="CABFJX010000212">
    <property type="protein sequence ID" value="VTT67520.1"/>
    <property type="molecule type" value="Genomic_DNA"/>
</dbReference>
<accession>A0A9Q9U9X0</accession>
<dbReference type="Proteomes" id="UP000760494">
    <property type="component" value="Unassembled WGS sequence"/>
</dbReference>
<feature type="compositionally biased region" description="Acidic residues" evidence="1">
    <location>
        <begin position="392"/>
        <end position="402"/>
    </location>
</feature>
<evidence type="ECO:0000313" key="3">
    <source>
        <dbReference type="Proteomes" id="UP000760494"/>
    </source>
</evidence>
<evidence type="ECO:0000313" key="2">
    <source>
        <dbReference type="EMBL" id="VTT67520.1"/>
    </source>
</evidence>
<comment type="caution">
    <text evidence="2">The sequence shown here is derived from an EMBL/GenBank/DDBJ whole genome shotgun (WGS) entry which is preliminary data.</text>
</comment>
<name>A0A9Q9U9X0_FUSFU</name>
<dbReference type="AlphaFoldDB" id="A0A9Q9U9X0"/>
<feature type="region of interest" description="Disordered" evidence="1">
    <location>
        <begin position="1"/>
        <end position="36"/>
    </location>
</feature>
<feature type="non-terminal residue" evidence="2">
    <location>
        <position position="1"/>
    </location>
</feature>
<feature type="compositionally biased region" description="Acidic residues" evidence="1">
    <location>
        <begin position="358"/>
        <end position="383"/>
    </location>
</feature>